<evidence type="ECO:0000313" key="11">
    <source>
        <dbReference type="Proteomes" id="UP000249354"/>
    </source>
</evidence>
<sequence length="531" mass="58283">MMAQKVAVCPVEALEDGEMRQFSVADREVLLARFEGEFWAIAPKCTHAGAKLADGVMMNGHVVCPWHHACFSLRSGQMLEPPALNDLAQYPTSIEADTVYVELSNLKGSNGEESRVPELANQKSDDRTFVIIGGGAAGCAAAQMLRQVKFEGRIVLITASEEPPYDRTKLSKAYLQQDQADDLDLLRPISFYRRYDITLKTATKVTKLDAKAQTITYGEGESIQYDTLLLATGGAVKKIPIDGSDLDNVFTLRQAQDARAILEASKQAEKVVIVGSGFIGMEVASSLNQQGLEVTIVTPNAVPFENVLGEQVGKLMMQIHESHGVKFKLESKATAFKGDGKIDSVELENGDVLPADMVVVGIGVQPATDFIEGIALDEDDKSIPVNQYLQAAPNVYAAGDIAQFPHFITGESVRIEHWRLAMQHGRTAARNMTGESVAFKSVPFFWAGQYDVKLRYIGHAEKWDDVVIQGSLEDKSFLAFYVKDKQILAVAGIGRDRDIAAISGLMNGKQMPSASELQKKDIDWIERLRRR</sequence>
<keyword evidence="3" id="KW-0001">2Fe-2S</keyword>
<reference evidence="11" key="1">
    <citation type="submission" date="2018-04" db="EMBL/GenBank/DDBJ databases">
        <authorList>
            <person name="Cornet L."/>
        </authorList>
    </citation>
    <scope>NUCLEOTIDE SEQUENCE [LARGE SCALE GENOMIC DNA]</scope>
</reference>
<dbReference type="InterPro" id="IPR017941">
    <property type="entry name" value="Rieske_2Fe-2S"/>
</dbReference>
<keyword evidence="2" id="KW-0285">Flavoprotein</keyword>
<evidence type="ECO:0000256" key="6">
    <source>
        <dbReference type="ARBA" id="ARBA00023002"/>
    </source>
</evidence>
<comment type="caution">
    <text evidence="10">The sequence shown here is derived from an EMBL/GenBank/DDBJ whole genome shotgun (WGS) entry which is preliminary data.</text>
</comment>
<evidence type="ECO:0000256" key="8">
    <source>
        <dbReference type="ARBA" id="ARBA00023014"/>
    </source>
</evidence>
<dbReference type="CDD" id="cd03478">
    <property type="entry name" value="Rieske_AIFL_N"/>
    <property type="match status" value="1"/>
</dbReference>
<dbReference type="InterPro" id="IPR028202">
    <property type="entry name" value="Reductase_C"/>
</dbReference>
<feature type="domain" description="Rieske" evidence="9">
    <location>
        <begin position="6"/>
        <end position="101"/>
    </location>
</feature>
<dbReference type="Pfam" id="PF07992">
    <property type="entry name" value="Pyr_redox_2"/>
    <property type="match status" value="1"/>
</dbReference>
<dbReference type="PANTHER" id="PTHR43557:SF2">
    <property type="entry name" value="RIESKE DOMAIN-CONTAINING PROTEIN-RELATED"/>
    <property type="match status" value="1"/>
</dbReference>
<gene>
    <name evidence="10" type="ORF">DCF25_06950</name>
</gene>
<accession>A0A2W4UFW6</accession>
<dbReference type="SUPFAM" id="SSF50022">
    <property type="entry name" value="ISP domain"/>
    <property type="match status" value="1"/>
</dbReference>
<dbReference type="SUPFAM" id="SSF51905">
    <property type="entry name" value="FAD/NAD(P)-binding domain"/>
    <property type="match status" value="1"/>
</dbReference>
<dbReference type="GO" id="GO:0005737">
    <property type="term" value="C:cytoplasm"/>
    <property type="evidence" value="ECO:0007669"/>
    <property type="project" value="TreeGrafter"/>
</dbReference>
<dbReference type="Proteomes" id="UP000249354">
    <property type="component" value="Unassembled WGS sequence"/>
</dbReference>
<evidence type="ECO:0000256" key="5">
    <source>
        <dbReference type="ARBA" id="ARBA00022827"/>
    </source>
</evidence>
<comment type="cofactor">
    <cofactor evidence="1">
        <name>FAD</name>
        <dbReference type="ChEBI" id="CHEBI:57692"/>
    </cofactor>
</comment>
<dbReference type="PRINTS" id="PR00368">
    <property type="entry name" value="FADPNR"/>
</dbReference>
<dbReference type="SUPFAM" id="SSF55424">
    <property type="entry name" value="FAD/NAD-linked reductases, dimerisation (C-terminal) domain"/>
    <property type="match status" value="1"/>
</dbReference>
<keyword evidence="4" id="KW-0479">Metal-binding</keyword>
<dbReference type="Gene3D" id="3.50.50.60">
    <property type="entry name" value="FAD/NAD(P)-binding domain"/>
    <property type="match status" value="2"/>
</dbReference>
<evidence type="ECO:0000313" key="10">
    <source>
        <dbReference type="EMBL" id="PZO20216.1"/>
    </source>
</evidence>
<evidence type="ECO:0000256" key="4">
    <source>
        <dbReference type="ARBA" id="ARBA00022723"/>
    </source>
</evidence>
<dbReference type="PRINTS" id="PR00411">
    <property type="entry name" value="PNDRDTASEI"/>
</dbReference>
<evidence type="ECO:0000256" key="7">
    <source>
        <dbReference type="ARBA" id="ARBA00023004"/>
    </source>
</evidence>
<evidence type="ECO:0000256" key="2">
    <source>
        <dbReference type="ARBA" id="ARBA00022630"/>
    </source>
</evidence>
<dbReference type="InterPro" id="IPR016156">
    <property type="entry name" value="FAD/NAD-linked_Rdtase_dimer_sf"/>
</dbReference>
<dbReference type="GO" id="GO:0016651">
    <property type="term" value="F:oxidoreductase activity, acting on NAD(P)H"/>
    <property type="evidence" value="ECO:0007669"/>
    <property type="project" value="TreeGrafter"/>
</dbReference>
<name>A0A2W4UFW6_9CYAN</name>
<protein>
    <submittedName>
        <fullName evidence="10">NAD(FAD)-dependent dehydrogenase</fullName>
    </submittedName>
</protein>
<dbReference type="GO" id="GO:0004497">
    <property type="term" value="F:monooxygenase activity"/>
    <property type="evidence" value="ECO:0007669"/>
    <property type="project" value="UniProtKB-ARBA"/>
</dbReference>
<dbReference type="InterPro" id="IPR036922">
    <property type="entry name" value="Rieske_2Fe-2S_sf"/>
</dbReference>
<dbReference type="EMBL" id="QBMC01000032">
    <property type="protein sequence ID" value="PZO20216.1"/>
    <property type="molecule type" value="Genomic_DNA"/>
</dbReference>
<dbReference type="InterPro" id="IPR050446">
    <property type="entry name" value="FAD-oxidoreductase/Apoptosis"/>
</dbReference>
<dbReference type="PROSITE" id="PS51296">
    <property type="entry name" value="RIESKE"/>
    <property type="match status" value="1"/>
</dbReference>
<dbReference type="PANTHER" id="PTHR43557">
    <property type="entry name" value="APOPTOSIS-INDUCING FACTOR 1"/>
    <property type="match status" value="1"/>
</dbReference>
<reference evidence="10 11" key="2">
    <citation type="submission" date="2018-06" db="EMBL/GenBank/DDBJ databases">
        <title>Metagenomic assembly of (sub)arctic Cyanobacteria and their associated microbiome from non-axenic cultures.</title>
        <authorList>
            <person name="Baurain D."/>
        </authorList>
    </citation>
    <scope>NUCLEOTIDE SEQUENCE [LARGE SCALE GENOMIC DNA]</scope>
    <source>
        <strain evidence="10">ULC129bin1</strain>
    </source>
</reference>
<dbReference type="InterPro" id="IPR023753">
    <property type="entry name" value="FAD/NAD-binding_dom"/>
</dbReference>
<keyword evidence="6" id="KW-0560">Oxidoreductase</keyword>
<dbReference type="Gene3D" id="3.30.390.30">
    <property type="match status" value="1"/>
</dbReference>
<organism evidence="10 11">
    <name type="scientific">Leptolyngbya foveolarum</name>
    <dbReference type="NCBI Taxonomy" id="47253"/>
    <lineage>
        <taxon>Bacteria</taxon>
        <taxon>Bacillati</taxon>
        <taxon>Cyanobacteriota</taxon>
        <taxon>Cyanophyceae</taxon>
        <taxon>Leptolyngbyales</taxon>
        <taxon>Leptolyngbyaceae</taxon>
        <taxon>Leptolyngbya group</taxon>
        <taxon>Leptolyngbya</taxon>
    </lineage>
</organism>
<dbReference type="Pfam" id="PF00355">
    <property type="entry name" value="Rieske"/>
    <property type="match status" value="1"/>
</dbReference>
<dbReference type="GO" id="GO:0046872">
    <property type="term" value="F:metal ion binding"/>
    <property type="evidence" value="ECO:0007669"/>
    <property type="project" value="UniProtKB-KW"/>
</dbReference>
<evidence type="ECO:0000259" key="9">
    <source>
        <dbReference type="PROSITE" id="PS51296"/>
    </source>
</evidence>
<keyword evidence="8" id="KW-0411">Iron-sulfur</keyword>
<evidence type="ECO:0000256" key="1">
    <source>
        <dbReference type="ARBA" id="ARBA00001974"/>
    </source>
</evidence>
<dbReference type="Pfam" id="PF14759">
    <property type="entry name" value="Reductase_C"/>
    <property type="match status" value="1"/>
</dbReference>
<evidence type="ECO:0000256" key="3">
    <source>
        <dbReference type="ARBA" id="ARBA00022714"/>
    </source>
</evidence>
<dbReference type="GO" id="GO:0051537">
    <property type="term" value="F:2 iron, 2 sulfur cluster binding"/>
    <property type="evidence" value="ECO:0007669"/>
    <property type="project" value="UniProtKB-KW"/>
</dbReference>
<dbReference type="GO" id="GO:0016705">
    <property type="term" value="F:oxidoreductase activity, acting on paired donors, with incorporation or reduction of molecular oxygen"/>
    <property type="evidence" value="ECO:0007669"/>
    <property type="project" value="UniProtKB-ARBA"/>
</dbReference>
<dbReference type="InterPro" id="IPR036188">
    <property type="entry name" value="FAD/NAD-bd_sf"/>
</dbReference>
<proteinExistence type="predicted"/>
<keyword evidence="5" id="KW-0274">FAD</keyword>
<dbReference type="Gene3D" id="2.102.10.10">
    <property type="entry name" value="Rieske [2Fe-2S] iron-sulphur domain"/>
    <property type="match status" value="1"/>
</dbReference>
<keyword evidence="7" id="KW-0408">Iron</keyword>
<dbReference type="AlphaFoldDB" id="A0A2W4UFW6"/>